<dbReference type="Gene3D" id="3.20.180.10">
    <property type="entry name" value="PNP-oxidase-like"/>
    <property type="match status" value="1"/>
</dbReference>
<dbReference type="GeneID" id="11506825"/>
<feature type="transmembrane region" description="Helical" evidence="2">
    <location>
        <begin position="195"/>
        <end position="217"/>
    </location>
</feature>
<dbReference type="EMBL" id="CP003008">
    <property type="protein sequence ID" value="AEO61451.1"/>
    <property type="molecule type" value="Genomic_DNA"/>
</dbReference>
<evidence type="ECO:0000256" key="1">
    <source>
        <dbReference type="SAM" id="MobiDB-lite"/>
    </source>
</evidence>
<sequence length="318" mass="35030">MTTTSSFSRHEQEHEQEQQQDAIPPAQKARTIAHMNADHRADMRYILMRYGADPPVPPSYFYFSSGSTRGAHKKPAAGSDADHDRAEDRDPIMLDIDLDRFTVRLPAGGSAAGAAAGSVHAVAFDPPLRTWAERRERLVEMTRMAREAAAAAAAAAAASSSSSSAEDGVGVGVGVGVRRVVVVDEYMPPRVPYDLAIFLAVLAYYASLALVRAGMVTPGSPAARWLEAARFPGGAAGFRWLVDALLVPVLGIHLAETWWLERSRLRKFGVRRGSRVWWLWVGSVFIEGAMAFKRFDIIVERLKRGEEGEEEKEEKKRR</sequence>
<dbReference type="OrthoDB" id="5553410at2759"/>
<evidence type="ECO:0000259" key="3">
    <source>
        <dbReference type="Pfam" id="PF10615"/>
    </source>
</evidence>
<dbReference type="HOGENOM" id="CLU_081019_0_0_1"/>
<dbReference type="OMA" id="VECFFFD"/>
<feature type="region of interest" description="Disordered" evidence="1">
    <location>
        <begin position="1"/>
        <end position="28"/>
    </location>
</feature>
<dbReference type="PANTHER" id="PTHR37783:SF1">
    <property type="entry name" value="MEMBRANE PROTEIN, PUTATIVE (AFU_ORTHOLOGUE AFUA_1G04315)-RELATED"/>
    <property type="match status" value="1"/>
</dbReference>
<dbReference type="VEuPathDB" id="FungiDB:MYCTH_2311615"/>
<feature type="compositionally biased region" description="Basic and acidic residues" evidence="1">
    <location>
        <begin position="8"/>
        <end position="17"/>
    </location>
</feature>
<dbReference type="PANTHER" id="PTHR37783">
    <property type="entry name" value="MEMBRANE PROTEIN, PUTATIVE (AFU_ORTHOLOGUE AFUA_1G04315)-RELATED"/>
    <property type="match status" value="1"/>
</dbReference>
<gene>
    <name evidence="4" type="ORF">MYCTH_2311615</name>
</gene>
<dbReference type="InParanoid" id="G2QPD8"/>
<dbReference type="InterPro" id="IPR037119">
    <property type="entry name" value="Haem_oxidase_HugZ-like_sf"/>
</dbReference>
<dbReference type="AlphaFoldDB" id="G2QPD8"/>
<proteinExistence type="predicted"/>
<protein>
    <recommendedName>
        <fullName evidence="3">DUF2470 domain-containing protein</fullName>
    </recommendedName>
</protein>
<feature type="domain" description="DUF2470" evidence="3">
    <location>
        <begin position="28"/>
        <end position="141"/>
    </location>
</feature>
<reference evidence="4 5" key="1">
    <citation type="journal article" date="2011" name="Nat. Biotechnol.">
        <title>Comparative genomic analysis of the thermophilic biomass-degrading fungi Myceliophthora thermophila and Thielavia terrestris.</title>
        <authorList>
            <person name="Berka R.M."/>
            <person name="Grigoriev I.V."/>
            <person name="Otillar R."/>
            <person name="Salamov A."/>
            <person name="Grimwood J."/>
            <person name="Reid I."/>
            <person name="Ishmael N."/>
            <person name="John T."/>
            <person name="Darmond C."/>
            <person name="Moisan M.-C."/>
            <person name="Henrissat B."/>
            <person name="Coutinho P.M."/>
            <person name="Lombard V."/>
            <person name="Natvig D.O."/>
            <person name="Lindquist E."/>
            <person name="Schmutz J."/>
            <person name="Lucas S."/>
            <person name="Harris P."/>
            <person name="Powlowski J."/>
            <person name="Bellemare A."/>
            <person name="Taylor D."/>
            <person name="Butler G."/>
            <person name="de Vries R.P."/>
            <person name="Allijn I.E."/>
            <person name="van den Brink J."/>
            <person name="Ushinsky S."/>
            <person name="Storms R."/>
            <person name="Powell A.J."/>
            <person name="Paulsen I.T."/>
            <person name="Elbourne L.D.H."/>
            <person name="Baker S.E."/>
            <person name="Magnuson J."/>
            <person name="LaBoissiere S."/>
            <person name="Clutterbuck A.J."/>
            <person name="Martinez D."/>
            <person name="Wogulis M."/>
            <person name="de Leon A.L."/>
            <person name="Rey M.W."/>
            <person name="Tsang A."/>
        </authorList>
    </citation>
    <scope>NUCLEOTIDE SEQUENCE [LARGE SCALE GENOMIC DNA]</scope>
    <source>
        <strain evidence="5">ATCC 42464 / BCRC 31852 / DSM 1799</strain>
    </source>
</reference>
<dbReference type="RefSeq" id="XP_003666696.1">
    <property type="nucleotide sequence ID" value="XM_003666648.1"/>
</dbReference>
<keyword evidence="2" id="KW-1133">Transmembrane helix</keyword>
<dbReference type="KEGG" id="mtm:MYCTH_2311615"/>
<name>G2QPD8_THET4</name>
<keyword evidence="2" id="KW-0812">Transmembrane</keyword>
<evidence type="ECO:0000256" key="2">
    <source>
        <dbReference type="SAM" id="Phobius"/>
    </source>
</evidence>
<keyword evidence="2" id="KW-0472">Membrane</keyword>
<dbReference type="InterPro" id="IPR019595">
    <property type="entry name" value="DUF2470"/>
</dbReference>
<dbReference type="Pfam" id="PF10615">
    <property type="entry name" value="DUF2470"/>
    <property type="match status" value="1"/>
</dbReference>
<dbReference type="Proteomes" id="UP000007322">
    <property type="component" value="Chromosome 7"/>
</dbReference>
<evidence type="ECO:0000313" key="4">
    <source>
        <dbReference type="EMBL" id="AEO61451.1"/>
    </source>
</evidence>
<evidence type="ECO:0000313" key="5">
    <source>
        <dbReference type="Proteomes" id="UP000007322"/>
    </source>
</evidence>
<dbReference type="eggNOG" id="ENOG502RZUI">
    <property type="taxonomic scope" value="Eukaryota"/>
</dbReference>
<keyword evidence="5" id="KW-1185">Reference proteome</keyword>
<organism evidence="4 5">
    <name type="scientific">Thermothelomyces thermophilus (strain ATCC 42464 / BCRC 31852 / DSM 1799)</name>
    <name type="common">Sporotrichum thermophile</name>
    <dbReference type="NCBI Taxonomy" id="573729"/>
    <lineage>
        <taxon>Eukaryota</taxon>
        <taxon>Fungi</taxon>
        <taxon>Dikarya</taxon>
        <taxon>Ascomycota</taxon>
        <taxon>Pezizomycotina</taxon>
        <taxon>Sordariomycetes</taxon>
        <taxon>Sordariomycetidae</taxon>
        <taxon>Sordariales</taxon>
        <taxon>Chaetomiaceae</taxon>
        <taxon>Thermothelomyces</taxon>
    </lineage>
</organism>
<accession>G2QPD8</accession>
<feature type="transmembrane region" description="Helical" evidence="2">
    <location>
        <begin position="276"/>
        <end position="295"/>
    </location>
</feature>
<feature type="transmembrane region" description="Helical" evidence="2">
    <location>
        <begin position="237"/>
        <end position="255"/>
    </location>
</feature>